<reference evidence="1 2" key="1">
    <citation type="submission" date="2021-03" db="EMBL/GenBank/DDBJ databases">
        <title>Complete genome of Polaribacter_sp.SM13.</title>
        <authorList>
            <person name="Jeong S.W."/>
            <person name="Bae J.W."/>
        </authorList>
    </citation>
    <scope>NUCLEOTIDE SEQUENCE [LARGE SCALE GENOMIC DNA]</scope>
    <source>
        <strain evidence="1 2">SM13</strain>
    </source>
</reference>
<sequence length="265" mass="30044">MNLKTVFLLTLISLMSCSSTQKIKVKQGEILYNQTKHIGFSNYNNGGYVIKDLNNHSFRVERVMGDSGESNDYFYVLNFNFTNQKMELPSSEIGFRTEKGTIEYLVENNYWNLDSGLNVSAIKKLVEQTGTAVTDAKKVEKANEVRAKAIDAFVKRDGTIVKGGSQGTKVIGYVKSPDHYLATSLTPIKIYDAEHNLIAKGKSTIINNEVFTTFDGKKHKYRAKYELNELTKLPFLTEMVYCLILEGYIYGGKINYDKKITIFEE</sequence>
<dbReference type="PROSITE" id="PS51257">
    <property type="entry name" value="PROKAR_LIPOPROTEIN"/>
    <property type="match status" value="1"/>
</dbReference>
<dbReference type="AlphaFoldDB" id="A0A975CQC9"/>
<evidence type="ECO:0000313" key="2">
    <source>
        <dbReference type="Proteomes" id="UP000663920"/>
    </source>
</evidence>
<dbReference type="KEGG" id="pcea:J3359_04605"/>
<name>A0A975CQC9_9FLAO</name>
<accession>A0A975CQC9</accession>
<proteinExistence type="predicted"/>
<evidence type="ECO:0000313" key="1">
    <source>
        <dbReference type="EMBL" id="QTE23569.1"/>
    </source>
</evidence>
<dbReference type="EMBL" id="CP071869">
    <property type="protein sequence ID" value="QTE23569.1"/>
    <property type="molecule type" value="Genomic_DNA"/>
</dbReference>
<gene>
    <name evidence="1" type="ORF">J3359_04605</name>
</gene>
<dbReference type="RefSeq" id="WP_208079575.1">
    <property type="nucleotide sequence ID" value="NZ_CP071869.1"/>
</dbReference>
<dbReference type="Proteomes" id="UP000663920">
    <property type="component" value="Chromosome"/>
</dbReference>
<keyword evidence="2" id="KW-1185">Reference proteome</keyword>
<protein>
    <recommendedName>
        <fullName evidence="3">Lipoprotein</fullName>
    </recommendedName>
</protein>
<organism evidence="1 2">
    <name type="scientific">Polaribacter cellanae</name>
    <dbReference type="NCBI Taxonomy" id="2818493"/>
    <lineage>
        <taxon>Bacteria</taxon>
        <taxon>Pseudomonadati</taxon>
        <taxon>Bacteroidota</taxon>
        <taxon>Flavobacteriia</taxon>
        <taxon>Flavobacteriales</taxon>
        <taxon>Flavobacteriaceae</taxon>
    </lineage>
</organism>
<evidence type="ECO:0008006" key="3">
    <source>
        <dbReference type="Google" id="ProtNLM"/>
    </source>
</evidence>